<keyword evidence="2" id="KW-1185">Reference proteome</keyword>
<protein>
    <submittedName>
        <fullName evidence="1">Uncharacterized protein</fullName>
    </submittedName>
</protein>
<dbReference type="Proteomes" id="UP000317940">
    <property type="component" value="Unassembled WGS sequence"/>
</dbReference>
<proteinExistence type="predicted"/>
<sequence>MPWGDRRSTDTADSLRLAAAVAEVEGLHAALQHATDPARHRRLRADLARAAARLAGLAAAPPGRIPAQARFNSRRARRRAALVRGARWLAERLG</sequence>
<dbReference type="EMBL" id="VIWT01000001">
    <property type="protein sequence ID" value="TWG00192.1"/>
    <property type="molecule type" value="Genomic_DNA"/>
</dbReference>
<evidence type="ECO:0000313" key="2">
    <source>
        <dbReference type="Proteomes" id="UP000317940"/>
    </source>
</evidence>
<dbReference type="RefSeq" id="WP_145906326.1">
    <property type="nucleotide sequence ID" value="NZ_BAAAMZ010000016.1"/>
</dbReference>
<accession>A0A561ULE8</accession>
<organism evidence="1 2">
    <name type="scientific">Kitasatospora viridis</name>
    <dbReference type="NCBI Taxonomy" id="281105"/>
    <lineage>
        <taxon>Bacteria</taxon>
        <taxon>Bacillati</taxon>
        <taxon>Actinomycetota</taxon>
        <taxon>Actinomycetes</taxon>
        <taxon>Kitasatosporales</taxon>
        <taxon>Streptomycetaceae</taxon>
        <taxon>Kitasatospora</taxon>
    </lineage>
</organism>
<dbReference type="OrthoDB" id="9986746at2"/>
<comment type="caution">
    <text evidence="1">The sequence shown here is derived from an EMBL/GenBank/DDBJ whole genome shotgun (WGS) entry which is preliminary data.</text>
</comment>
<name>A0A561ULE8_9ACTN</name>
<gene>
    <name evidence="1" type="ORF">FHX73_114064</name>
</gene>
<reference evidence="1 2" key="1">
    <citation type="submission" date="2019-06" db="EMBL/GenBank/DDBJ databases">
        <title>Sequencing the genomes of 1000 actinobacteria strains.</title>
        <authorList>
            <person name="Klenk H.-P."/>
        </authorList>
    </citation>
    <scope>NUCLEOTIDE SEQUENCE [LARGE SCALE GENOMIC DNA]</scope>
    <source>
        <strain evidence="1 2">DSM 44826</strain>
    </source>
</reference>
<dbReference type="AlphaFoldDB" id="A0A561ULE8"/>
<evidence type="ECO:0000313" key="1">
    <source>
        <dbReference type="EMBL" id="TWG00192.1"/>
    </source>
</evidence>